<name>A0A1I4S8L4_9BACT</name>
<dbReference type="PANTHER" id="PTHR33798:SF5">
    <property type="entry name" value="FLAVIN REDUCTASE LIKE DOMAIN-CONTAINING PROTEIN"/>
    <property type="match status" value="1"/>
</dbReference>
<evidence type="ECO:0000313" key="7">
    <source>
        <dbReference type="Proteomes" id="UP000199611"/>
    </source>
</evidence>
<protein>
    <submittedName>
        <fullName evidence="6">NADH-FMN oxidoreductase RutF, flavin reductase (DIM6/NTAB) family</fullName>
    </submittedName>
</protein>
<dbReference type="STRING" id="39841.SAMN05660836_00815"/>
<dbReference type="SMART" id="SM00903">
    <property type="entry name" value="Flavin_Reduct"/>
    <property type="match status" value="1"/>
</dbReference>
<sequence>MIFKPFMREHFIPLPVTFISTISREGIRNIAPYSCIMPVLRPLPFVCFASAHRRDTLKNIRETGEFVVNLVGTDFIDNVIPTARFNPPEVDEFEIAGLEEKPSEIVSAPGIKGAYAWMECTLHKEYAEPAYVLVVGEVKRLEVSDRVLKPDGSLDVGMAYPLMMVGGYKEMNYCTVVEVGKQDPYGAMFPNGKDPLAPHVRKTRNGVNGKEMSLLLMLYLSFSKHPCNHILYWGFFNGQIVNRQIFQYVRSSCRGLGAGNP</sequence>
<evidence type="ECO:0000259" key="5">
    <source>
        <dbReference type="SMART" id="SM00903"/>
    </source>
</evidence>
<gene>
    <name evidence="6" type="ORF">SAMN05660836_00815</name>
</gene>
<dbReference type="GO" id="GO:0010181">
    <property type="term" value="F:FMN binding"/>
    <property type="evidence" value="ECO:0007669"/>
    <property type="project" value="InterPro"/>
</dbReference>
<feature type="domain" description="Flavin reductase like" evidence="5">
    <location>
        <begin position="11"/>
        <end position="160"/>
    </location>
</feature>
<keyword evidence="2" id="KW-0285">Flavoprotein</keyword>
<evidence type="ECO:0000256" key="4">
    <source>
        <dbReference type="ARBA" id="ARBA00038054"/>
    </source>
</evidence>
<evidence type="ECO:0000256" key="3">
    <source>
        <dbReference type="ARBA" id="ARBA00022643"/>
    </source>
</evidence>
<dbReference type="EMBL" id="FOUU01000002">
    <property type="protein sequence ID" value="SFM60644.1"/>
    <property type="molecule type" value="Genomic_DNA"/>
</dbReference>
<dbReference type="PANTHER" id="PTHR33798">
    <property type="entry name" value="FLAVOPROTEIN OXYGENASE"/>
    <property type="match status" value="1"/>
</dbReference>
<comment type="cofactor">
    <cofactor evidence="1">
        <name>FMN</name>
        <dbReference type="ChEBI" id="CHEBI:58210"/>
    </cofactor>
</comment>
<keyword evidence="7" id="KW-1185">Reference proteome</keyword>
<dbReference type="InterPro" id="IPR012349">
    <property type="entry name" value="Split_barrel_FMN-bd"/>
</dbReference>
<accession>A0A1I4S8L4</accession>
<evidence type="ECO:0000313" key="6">
    <source>
        <dbReference type="EMBL" id="SFM60644.1"/>
    </source>
</evidence>
<dbReference type="Gene3D" id="2.30.110.10">
    <property type="entry name" value="Electron Transport, Fmn-binding Protein, Chain A"/>
    <property type="match status" value="1"/>
</dbReference>
<dbReference type="GO" id="GO:0016646">
    <property type="term" value="F:oxidoreductase activity, acting on the CH-NH group of donors, NAD or NADP as acceptor"/>
    <property type="evidence" value="ECO:0007669"/>
    <property type="project" value="UniProtKB-ARBA"/>
</dbReference>
<dbReference type="SUPFAM" id="SSF50475">
    <property type="entry name" value="FMN-binding split barrel"/>
    <property type="match status" value="1"/>
</dbReference>
<comment type="similarity">
    <text evidence="4">Belongs to the flavoredoxin family.</text>
</comment>
<dbReference type="Proteomes" id="UP000199611">
    <property type="component" value="Unassembled WGS sequence"/>
</dbReference>
<dbReference type="AlphaFoldDB" id="A0A1I4S8L4"/>
<organism evidence="6 7">
    <name type="scientific">Thermodesulforhabdus norvegica</name>
    <dbReference type="NCBI Taxonomy" id="39841"/>
    <lineage>
        <taxon>Bacteria</taxon>
        <taxon>Pseudomonadati</taxon>
        <taxon>Thermodesulfobacteriota</taxon>
        <taxon>Syntrophobacteria</taxon>
        <taxon>Syntrophobacterales</taxon>
        <taxon>Thermodesulforhabdaceae</taxon>
        <taxon>Thermodesulforhabdus</taxon>
    </lineage>
</organism>
<dbReference type="Pfam" id="PF01613">
    <property type="entry name" value="Flavin_Reduct"/>
    <property type="match status" value="1"/>
</dbReference>
<keyword evidence="3" id="KW-0288">FMN</keyword>
<dbReference type="InterPro" id="IPR002563">
    <property type="entry name" value="Flavin_Rdtase-like_dom"/>
</dbReference>
<evidence type="ECO:0000256" key="1">
    <source>
        <dbReference type="ARBA" id="ARBA00001917"/>
    </source>
</evidence>
<reference evidence="6 7" key="1">
    <citation type="submission" date="2016-10" db="EMBL/GenBank/DDBJ databases">
        <authorList>
            <person name="de Groot N.N."/>
        </authorList>
    </citation>
    <scope>NUCLEOTIDE SEQUENCE [LARGE SCALE GENOMIC DNA]</scope>
    <source>
        <strain evidence="6 7">DSM 9990</strain>
    </source>
</reference>
<proteinExistence type="inferred from homology"/>
<evidence type="ECO:0000256" key="2">
    <source>
        <dbReference type="ARBA" id="ARBA00022630"/>
    </source>
</evidence>